<name>A0ABN6LJK9_9BACT</name>
<sequence>MKKVLWINSLLLLMLTSCTLKNYHQFKRCDTLNQQVLDVDAQEFGETNVFEISMDIYKHHFSGLLVIKKKEDQVYRLAMISHIGLSIFDMEVNKGHAKINHIIPALDKKMIVKLFESDFTYLFSPFSEGVVKSIYSTNKDDVLLYKIKEGKELNYYFIRAGKIAQIDNCNSLFKLKSCSLKYIDNTLQNVNIQHFGLKIKIELKRRS</sequence>
<reference evidence="2 3" key="1">
    <citation type="submission" date="2021-12" db="EMBL/GenBank/DDBJ databases">
        <title>Genome sequencing of bacteria with rrn-lacking chromosome and rrn-plasmid.</title>
        <authorList>
            <person name="Anda M."/>
            <person name="Iwasaki W."/>
        </authorList>
    </citation>
    <scope>NUCLEOTIDE SEQUENCE [LARGE SCALE GENOMIC DNA]</scope>
    <source>
        <strain evidence="2 3">NBRC 101262</strain>
        <plasmid evidence="2 3">pPP6</plasmid>
    </source>
</reference>
<feature type="signal peptide" evidence="1">
    <location>
        <begin position="1"/>
        <end position="20"/>
    </location>
</feature>
<protein>
    <recommendedName>
        <fullName evidence="4">Lipoprotein</fullName>
    </recommendedName>
</protein>
<accession>A0ABN6LJK9</accession>
<proteinExistence type="predicted"/>
<keyword evidence="3" id="KW-1185">Reference proteome</keyword>
<dbReference type="RefSeq" id="WP_338399301.1">
    <property type="nucleotide sequence ID" value="NZ_AP025298.1"/>
</dbReference>
<organism evidence="2 3">
    <name type="scientific">Persicobacter psychrovividus</name>
    <dbReference type="NCBI Taxonomy" id="387638"/>
    <lineage>
        <taxon>Bacteria</taxon>
        <taxon>Pseudomonadati</taxon>
        <taxon>Bacteroidota</taxon>
        <taxon>Cytophagia</taxon>
        <taxon>Cytophagales</taxon>
        <taxon>Persicobacteraceae</taxon>
        <taxon>Persicobacter</taxon>
    </lineage>
</organism>
<keyword evidence="1" id="KW-0732">Signal</keyword>
<evidence type="ECO:0000313" key="3">
    <source>
        <dbReference type="Proteomes" id="UP001354989"/>
    </source>
</evidence>
<dbReference type="EMBL" id="AP025298">
    <property type="protein sequence ID" value="BDD02128.1"/>
    <property type="molecule type" value="Genomic_DNA"/>
</dbReference>
<feature type="chain" id="PRO_5046805003" description="Lipoprotein" evidence="1">
    <location>
        <begin position="21"/>
        <end position="207"/>
    </location>
</feature>
<keyword evidence="2" id="KW-0614">Plasmid</keyword>
<evidence type="ECO:0000256" key="1">
    <source>
        <dbReference type="SAM" id="SignalP"/>
    </source>
</evidence>
<geneLocation type="plasmid" evidence="2 3">
    <name>pPP6</name>
</geneLocation>
<evidence type="ECO:0000313" key="2">
    <source>
        <dbReference type="EMBL" id="BDD02128.1"/>
    </source>
</evidence>
<dbReference type="PROSITE" id="PS51257">
    <property type="entry name" value="PROKAR_LIPOPROTEIN"/>
    <property type="match status" value="1"/>
</dbReference>
<gene>
    <name evidence="2" type="ORF">PEPS_44080</name>
</gene>
<evidence type="ECO:0008006" key="4">
    <source>
        <dbReference type="Google" id="ProtNLM"/>
    </source>
</evidence>
<dbReference type="Proteomes" id="UP001354989">
    <property type="component" value="Plasmid pPP6"/>
</dbReference>